<keyword evidence="2" id="KW-1185">Reference proteome</keyword>
<dbReference type="AlphaFoldDB" id="A0A9P3PLN2"/>
<reference evidence="1" key="1">
    <citation type="submission" date="2022-07" db="EMBL/GenBank/DDBJ databases">
        <title>The genome of Lyophyllum shimeji provides insight into the initial evolution of ectomycorrhizal fungal genome.</title>
        <authorList>
            <person name="Kobayashi Y."/>
            <person name="Shibata T."/>
            <person name="Hirakawa H."/>
            <person name="Shigenobu S."/>
            <person name="Nishiyama T."/>
            <person name="Yamada A."/>
            <person name="Hasebe M."/>
            <person name="Kawaguchi M."/>
        </authorList>
    </citation>
    <scope>NUCLEOTIDE SEQUENCE</scope>
    <source>
        <strain evidence="1">AT787</strain>
    </source>
</reference>
<evidence type="ECO:0008006" key="3">
    <source>
        <dbReference type="Google" id="ProtNLM"/>
    </source>
</evidence>
<proteinExistence type="predicted"/>
<organism evidence="1 2">
    <name type="scientific">Lyophyllum shimeji</name>
    <name type="common">Hon-shimeji</name>
    <name type="synonym">Tricholoma shimeji</name>
    <dbReference type="NCBI Taxonomy" id="47721"/>
    <lineage>
        <taxon>Eukaryota</taxon>
        <taxon>Fungi</taxon>
        <taxon>Dikarya</taxon>
        <taxon>Basidiomycota</taxon>
        <taxon>Agaricomycotina</taxon>
        <taxon>Agaricomycetes</taxon>
        <taxon>Agaricomycetidae</taxon>
        <taxon>Agaricales</taxon>
        <taxon>Tricholomatineae</taxon>
        <taxon>Lyophyllaceae</taxon>
        <taxon>Lyophyllum</taxon>
    </lineage>
</organism>
<comment type="caution">
    <text evidence="1">The sequence shown here is derived from an EMBL/GenBank/DDBJ whole genome shotgun (WGS) entry which is preliminary data.</text>
</comment>
<name>A0A9P3PLN2_LYOSH</name>
<dbReference type="EMBL" id="BRPK01000004">
    <property type="protein sequence ID" value="GLB37591.1"/>
    <property type="molecule type" value="Genomic_DNA"/>
</dbReference>
<dbReference type="Proteomes" id="UP001063166">
    <property type="component" value="Unassembled WGS sequence"/>
</dbReference>
<evidence type="ECO:0000313" key="2">
    <source>
        <dbReference type="Proteomes" id="UP001063166"/>
    </source>
</evidence>
<gene>
    <name evidence="1" type="ORF">LshimejAT787_0406420</name>
</gene>
<sequence>MLDDAPWVDRNVQKPVARHCRGKTGVGDQGITYSALSSLPLDLWGQIFLLCLPDVQPAYTDAVNDINQCTAMKAPLLLCRVCRSWRMLAISMPQLWCSLDVVVACGAAFPKLELVALWLSRSGSSPISITLSQKNESYANRHLVMEVLDLVKEHVYRWQRIQFDLAGRQPRKVLGTVNGRAPLLEQFYIRTYRDTVTADEDLFRIFEDHVPRLTTLVLSSLPSEDFWTDPETCKILWNQIKYISVDFVPSMLEALTVLSECHSLEHCEFGIDGPQYFMKPPAKRLTHETLRILKLDIESEALAMFLDATVLPVLDTLIIHGKGNGIDYWPHTELKGHLGRSSARLRVLRIHTPWTWGPGFGDLFRHPALQNLMELSVQDELDWVSVPCFTLGVLDTLKVHEHAPCVLPTLETLEVRGYMPGIDATALLDMVESRWRQCGESGTVPLKAVYLVCPGSLAVTDEELHKIKQLKQEGLELSISQLSHYLGTTDDSDNGF</sequence>
<evidence type="ECO:0000313" key="1">
    <source>
        <dbReference type="EMBL" id="GLB37591.1"/>
    </source>
</evidence>
<protein>
    <recommendedName>
        <fullName evidence="3">F-box domain-containing protein</fullName>
    </recommendedName>
</protein>
<dbReference type="OrthoDB" id="2909371at2759"/>
<accession>A0A9P3PLN2</accession>